<dbReference type="EnsemblProtists" id="EOD40236">
    <property type="protein sequence ID" value="EOD40236"/>
    <property type="gene ID" value="EMIHUDRAFT_251253"/>
</dbReference>
<dbReference type="RefSeq" id="XP_005792665.1">
    <property type="nucleotide sequence ID" value="XM_005792608.1"/>
</dbReference>
<dbReference type="GeneID" id="17285510"/>
<proteinExistence type="predicted"/>
<evidence type="ECO:0000313" key="2">
    <source>
        <dbReference type="Proteomes" id="UP000013827"/>
    </source>
</evidence>
<protein>
    <submittedName>
        <fullName evidence="1">Uncharacterized protein</fullName>
    </submittedName>
</protein>
<dbReference type="PaxDb" id="2903-EOD40236"/>
<dbReference type="Proteomes" id="UP000013827">
    <property type="component" value="Unassembled WGS sequence"/>
</dbReference>
<sequence length="57" mass="6138">MAQARPPSPCPALAPEEACKAECATRGHCCNAHLHQGSNQHLSCLQACMAKRERPLL</sequence>
<reference evidence="1" key="2">
    <citation type="submission" date="2024-10" db="UniProtKB">
        <authorList>
            <consortium name="EnsemblProtists"/>
        </authorList>
    </citation>
    <scope>IDENTIFICATION</scope>
</reference>
<organism evidence="1 2">
    <name type="scientific">Emiliania huxleyi (strain CCMP1516)</name>
    <dbReference type="NCBI Taxonomy" id="280463"/>
    <lineage>
        <taxon>Eukaryota</taxon>
        <taxon>Haptista</taxon>
        <taxon>Haptophyta</taxon>
        <taxon>Prymnesiophyceae</taxon>
        <taxon>Isochrysidales</taxon>
        <taxon>Noelaerhabdaceae</taxon>
        <taxon>Emiliania</taxon>
    </lineage>
</organism>
<evidence type="ECO:0000313" key="1">
    <source>
        <dbReference type="EnsemblProtists" id="EOD40236"/>
    </source>
</evidence>
<accession>A0A0D3KWV1</accession>
<dbReference type="HOGENOM" id="CLU_3000430_0_0_1"/>
<name>A0A0D3KWV1_EMIH1</name>
<dbReference type="AlphaFoldDB" id="A0A0D3KWV1"/>
<reference evidence="2" key="1">
    <citation type="journal article" date="2013" name="Nature">
        <title>Pan genome of the phytoplankton Emiliania underpins its global distribution.</title>
        <authorList>
            <person name="Read B.A."/>
            <person name="Kegel J."/>
            <person name="Klute M.J."/>
            <person name="Kuo A."/>
            <person name="Lefebvre S.C."/>
            <person name="Maumus F."/>
            <person name="Mayer C."/>
            <person name="Miller J."/>
            <person name="Monier A."/>
            <person name="Salamov A."/>
            <person name="Young J."/>
            <person name="Aguilar M."/>
            <person name="Claverie J.M."/>
            <person name="Frickenhaus S."/>
            <person name="Gonzalez K."/>
            <person name="Herman E.K."/>
            <person name="Lin Y.C."/>
            <person name="Napier J."/>
            <person name="Ogata H."/>
            <person name="Sarno A.F."/>
            <person name="Shmutz J."/>
            <person name="Schroeder D."/>
            <person name="de Vargas C."/>
            <person name="Verret F."/>
            <person name="von Dassow P."/>
            <person name="Valentin K."/>
            <person name="Van de Peer Y."/>
            <person name="Wheeler G."/>
            <person name="Dacks J.B."/>
            <person name="Delwiche C.F."/>
            <person name="Dyhrman S.T."/>
            <person name="Glockner G."/>
            <person name="John U."/>
            <person name="Richards T."/>
            <person name="Worden A.Z."/>
            <person name="Zhang X."/>
            <person name="Grigoriev I.V."/>
            <person name="Allen A.E."/>
            <person name="Bidle K."/>
            <person name="Borodovsky M."/>
            <person name="Bowler C."/>
            <person name="Brownlee C."/>
            <person name="Cock J.M."/>
            <person name="Elias M."/>
            <person name="Gladyshev V.N."/>
            <person name="Groth M."/>
            <person name="Guda C."/>
            <person name="Hadaegh A."/>
            <person name="Iglesias-Rodriguez M.D."/>
            <person name="Jenkins J."/>
            <person name="Jones B.M."/>
            <person name="Lawson T."/>
            <person name="Leese F."/>
            <person name="Lindquist E."/>
            <person name="Lobanov A."/>
            <person name="Lomsadze A."/>
            <person name="Malik S.B."/>
            <person name="Marsh M.E."/>
            <person name="Mackinder L."/>
            <person name="Mock T."/>
            <person name="Mueller-Roeber B."/>
            <person name="Pagarete A."/>
            <person name="Parker M."/>
            <person name="Probert I."/>
            <person name="Quesneville H."/>
            <person name="Raines C."/>
            <person name="Rensing S.A."/>
            <person name="Riano-Pachon D.M."/>
            <person name="Richier S."/>
            <person name="Rokitta S."/>
            <person name="Shiraiwa Y."/>
            <person name="Soanes D.M."/>
            <person name="van der Giezen M."/>
            <person name="Wahlund T.M."/>
            <person name="Williams B."/>
            <person name="Wilson W."/>
            <person name="Wolfe G."/>
            <person name="Wurch L.L."/>
        </authorList>
    </citation>
    <scope>NUCLEOTIDE SEQUENCE</scope>
</reference>
<dbReference type="KEGG" id="ehx:EMIHUDRAFT_251253"/>
<keyword evidence="2" id="KW-1185">Reference proteome</keyword>